<name>A0AAV2GR11_9ROSI</name>
<protein>
    <submittedName>
        <fullName evidence="2">Uncharacterized protein</fullName>
    </submittedName>
</protein>
<keyword evidence="3" id="KW-1185">Reference proteome</keyword>
<proteinExistence type="predicted"/>
<dbReference type="EMBL" id="OZ034822">
    <property type="protein sequence ID" value="CAL1413119.1"/>
    <property type="molecule type" value="Genomic_DNA"/>
</dbReference>
<reference evidence="2 3" key="1">
    <citation type="submission" date="2024-04" db="EMBL/GenBank/DDBJ databases">
        <authorList>
            <person name="Fracassetti M."/>
        </authorList>
    </citation>
    <scope>NUCLEOTIDE SEQUENCE [LARGE SCALE GENOMIC DNA]</scope>
</reference>
<dbReference type="Proteomes" id="UP001497516">
    <property type="component" value="Chromosome 9"/>
</dbReference>
<evidence type="ECO:0000313" key="3">
    <source>
        <dbReference type="Proteomes" id="UP001497516"/>
    </source>
</evidence>
<evidence type="ECO:0000313" key="2">
    <source>
        <dbReference type="EMBL" id="CAL1413119.1"/>
    </source>
</evidence>
<feature type="compositionally biased region" description="Basic and acidic residues" evidence="1">
    <location>
        <begin position="13"/>
        <end position="30"/>
    </location>
</feature>
<evidence type="ECO:0000256" key="1">
    <source>
        <dbReference type="SAM" id="MobiDB-lite"/>
    </source>
</evidence>
<accession>A0AAV2GR11</accession>
<organism evidence="2 3">
    <name type="scientific">Linum trigynum</name>
    <dbReference type="NCBI Taxonomy" id="586398"/>
    <lineage>
        <taxon>Eukaryota</taxon>
        <taxon>Viridiplantae</taxon>
        <taxon>Streptophyta</taxon>
        <taxon>Embryophyta</taxon>
        <taxon>Tracheophyta</taxon>
        <taxon>Spermatophyta</taxon>
        <taxon>Magnoliopsida</taxon>
        <taxon>eudicotyledons</taxon>
        <taxon>Gunneridae</taxon>
        <taxon>Pentapetalae</taxon>
        <taxon>rosids</taxon>
        <taxon>fabids</taxon>
        <taxon>Malpighiales</taxon>
        <taxon>Linaceae</taxon>
        <taxon>Linum</taxon>
    </lineage>
</organism>
<gene>
    <name evidence="2" type="ORF">LTRI10_LOCUS52371</name>
</gene>
<feature type="region of interest" description="Disordered" evidence="1">
    <location>
        <begin position="1"/>
        <end position="37"/>
    </location>
</feature>
<sequence length="129" mass="14662">MQSTSTADPTCWRSKERSVKAEREVENRGRERSRRGKSRIEELVAAVLCRFFREEGDSGGGGRQAERSVGAARKSEIERLVTVVSVNSSERAIDGEEGESSGREGREWWRRMREKREEGSEAMIFRLGP</sequence>
<dbReference type="AlphaFoldDB" id="A0AAV2GR11"/>